<reference evidence="3 4" key="1">
    <citation type="journal article" date="2015" name="Sci. Rep.">
        <title>Genome of the facultative scuticociliatosis pathogen Pseudocohnilembus persalinus provides insight into its virulence through horizontal gene transfer.</title>
        <authorList>
            <person name="Xiong J."/>
            <person name="Wang G."/>
            <person name="Cheng J."/>
            <person name="Tian M."/>
            <person name="Pan X."/>
            <person name="Warren A."/>
            <person name="Jiang C."/>
            <person name="Yuan D."/>
            <person name="Miao W."/>
        </authorList>
    </citation>
    <scope>NUCLEOTIDE SEQUENCE [LARGE SCALE GENOMIC DNA]</scope>
    <source>
        <strain evidence="3">36N120E</strain>
    </source>
</reference>
<dbReference type="Gene3D" id="1.10.287.70">
    <property type="match status" value="1"/>
</dbReference>
<keyword evidence="1" id="KW-0812">Transmembrane</keyword>
<name>A0A0V0QVP5_PSEPJ</name>
<dbReference type="InterPro" id="IPR013099">
    <property type="entry name" value="K_chnl_dom"/>
</dbReference>
<keyword evidence="4" id="KW-1185">Reference proteome</keyword>
<dbReference type="OrthoDB" id="312859at2759"/>
<keyword evidence="1" id="KW-1133">Transmembrane helix</keyword>
<accession>A0A0V0QVP5</accession>
<proteinExistence type="predicted"/>
<dbReference type="Proteomes" id="UP000054937">
    <property type="component" value="Unassembled WGS sequence"/>
</dbReference>
<evidence type="ECO:0000313" key="4">
    <source>
        <dbReference type="Proteomes" id="UP000054937"/>
    </source>
</evidence>
<dbReference type="PANTHER" id="PTHR47823">
    <property type="entry name" value="ION_TRANS DOMAIN-CONTAINING PROTEIN"/>
    <property type="match status" value="1"/>
</dbReference>
<evidence type="ECO:0000256" key="1">
    <source>
        <dbReference type="SAM" id="Phobius"/>
    </source>
</evidence>
<dbReference type="AlphaFoldDB" id="A0A0V0QVP5"/>
<dbReference type="EMBL" id="LDAU01000102">
    <property type="protein sequence ID" value="KRX06008.1"/>
    <property type="molecule type" value="Genomic_DNA"/>
</dbReference>
<protein>
    <recommendedName>
        <fullName evidence="2">Potassium channel domain-containing protein</fullName>
    </recommendedName>
</protein>
<comment type="caution">
    <text evidence="3">The sequence shown here is derived from an EMBL/GenBank/DDBJ whole genome shotgun (WGS) entry which is preliminary data.</text>
</comment>
<feature type="transmembrane region" description="Helical" evidence="1">
    <location>
        <begin position="18"/>
        <end position="35"/>
    </location>
</feature>
<dbReference type="SUPFAM" id="SSF81324">
    <property type="entry name" value="Voltage-gated potassium channels"/>
    <property type="match status" value="1"/>
</dbReference>
<dbReference type="PANTHER" id="PTHR47823:SF9">
    <property type="entry name" value="CHROMOSOME UNDETERMINED SCAFFOLD_10, WHOLE GENOME SHOTGUN SEQUENCE"/>
    <property type="match status" value="1"/>
</dbReference>
<feature type="domain" description="Potassium channel" evidence="2">
    <location>
        <begin position="1"/>
        <end position="42"/>
    </location>
</feature>
<evidence type="ECO:0000313" key="3">
    <source>
        <dbReference type="EMBL" id="KRX06008.1"/>
    </source>
</evidence>
<sequence length="138" mass="16432">MITVGYGDIAPVTLEEKLYVIFITMVTCAGFGYAANKVSDIFKTIQQRKDAVKKEKFLLLQYLEHKEIDKSLKNQVLRYLEFAHLVEQEEYFNMGRLLLEQKISKDLKNMVRKNLWTWRGHFELWQRLEIGIFIKRLS</sequence>
<gene>
    <name evidence="3" type="ORF">PPERSA_01086</name>
</gene>
<organism evidence="3 4">
    <name type="scientific">Pseudocohnilembus persalinus</name>
    <name type="common">Ciliate</name>
    <dbReference type="NCBI Taxonomy" id="266149"/>
    <lineage>
        <taxon>Eukaryota</taxon>
        <taxon>Sar</taxon>
        <taxon>Alveolata</taxon>
        <taxon>Ciliophora</taxon>
        <taxon>Intramacronucleata</taxon>
        <taxon>Oligohymenophorea</taxon>
        <taxon>Scuticociliatia</taxon>
        <taxon>Philasterida</taxon>
        <taxon>Pseudocohnilembidae</taxon>
        <taxon>Pseudocohnilembus</taxon>
    </lineage>
</organism>
<evidence type="ECO:0000259" key="2">
    <source>
        <dbReference type="Pfam" id="PF07885"/>
    </source>
</evidence>
<keyword evidence="1" id="KW-0472">Membrane</keyword>
<dbReference type="InParanoid" id="A0A0V0QVP5"/>
<dbReference type="Pfam" id="PF07885">
    <property type="entry name" value="Ion_trans_2"/>
    <property type="match status" value="1"/>
</dbReference>